<evidence type="ECO:0000313" key="1">
    <source>
        <dbReference type="EMBL" id="KAJ4979821.1"/>
    </source>
</evidence>
<evidence type="ECO:0000313" key="2">
    <source>
        <dbReference type="Proteomes" id="UP001141806"/>
    </source>
</evidence>
<comment type="caution">
    <text evidence="1">The sequence shown here is derived from an EMBL/GenBank/DDBJ whole genome shotgun (WGS) entry which is preliminary data.</text>
</comment>
<reference evidence="1" key="1">
    <citation type="journal article" date="2023" name="Plant J.">
        <title>The genome of the king protea, Protea cynaroides.</title>
        <authorList>
            <person name="Chang J."/>
            <person name="Duong T.A."/>
            <person name="Schoeman C."/>
            <person name="Ma X."/>
            <person name="Roodt D."/>
            <person name="Barker N."/>
            <person name="Li Z."/>
            <person name="Van de Peer Y."/>
            <person name="Mizrachi E."/>
        </authorList>
    </citation>
    <scope>NUCLEOTIDE SEQUENCE</scope>
    <source>
        <tissue evidence="1">Young leaves</tissue>
    </source>
</reference>
<accession>A0A9Q0L0Y3</accession>
<dbReference type="EMBL" id="JAMYWD010000002">
    <property type="protein sequence ID" value="KAJ4979821.1"/>
    <property type="molecule type" value="Genomic_DNA"/>
</dbReference>
<proteinExistence type="predicted"/>
<dbReference type="AlphaFoldDB" id="A0A9Q0L0Y3"/>
<sequence>MSSGGFRPSAPGAEVFGGNKGYGRGSGVDGNTNPVSALVNGAQFSTVVSDVPSIEVVPGVSSAMVFVGGSRDLSQGGVLTNGDFRQGGGTNPMMHVSALVQGAQRHDMVLGGALPLSHVQVPIQIEAVSVVVDHLLSHGVEEVRRILVQVGGRTNSFGNNGDGAQSNLVPTYGRVRKTRAGRKRRLFLNRDMGKNPALLVVNWDLVLMHWDLVLVHRIAVLWMLVNVQEPVCQGAGIPNAQGPDGAA</sequence>
<organism evidence="1 2">
    <name type="scientific">Protea cynaroides</name>
    <dbReference type="NCBI Taxonomy" id="273540"/>
    <lineage>
        <taxon>Eukaryota</taxon>
        <taxon>Viridiplantae</taxon>
        <taxon>Streptophyta</taxon>
        <taxon>Embryophyta</taxon>
        <taxon>Tracheophyta</taxon>
        <taxon>Spermatophyta</taxon>
        <taxon>Magnoliopsida</taxon>
        <taxon>Proteales</taxon>
        <taxon>Proteaceae</taxon>
        <taxon>Protea</taxon>
    </lineage>
</organism>
<gene>
    <name evidence="1" type="ORF">NE237_010601</name>
</gene>
<dbReference type="Proteomes" id="UP001141806">
    <property type="component" value="Unassembled WGS sequence"/>
</dbReference>
<keyword evidence="2" id="KW-1185">Reference proteome</keyword>
<name>A0A9Q0L0Y3_9MAGN</name>
<protein>
    <submittedName>
        <fullName evidence="1">Uncharacterized protein</fullName>
    </submittedName>
</protein>